<dbReference type="Pfam" id="PF00392">
    <property type="entry name" value="GntR"/>
    <property type="match status" value="1"/>
</dbReference>
<dbReference type="InterPro" id="IPR011711">
    <property type="entry name" value="GntR_C"/>
</dbReference>
<sequence>MSMHHSENCAAKLPNALRDWVRREIRTRISDGSLHPGQRLLEREIADRMNVSRVPVREALRLLEAEGYLVAAPTGGVVVRELDADEINEMFDVRGALEALAARLATRYADEAATTALHEVVRANRSAIDNGDTQAIGRTNHEFHALLRRTAANRFVTERVEPLIGRLSWAYRTSPDPEHVWRGHLALLHAIVAGDEEMAAQAAHLDNEHNREIALDLIRARHPRSPFG</sequence>
<dbReference type="Gene3D" id="1.10.10.10">
    <property type="entry name" value="Winged helix-like DNA-binding domain superfamily/Winged helix DNA-binding domain"/>
    <property type="match status" value="1"/>
</dbReference>
<keyword evidence="2" id="KW-0238">DNA-binding</keyword>
<dbReference type="EMBL" id="JAQGLA010000009">
    <property type="protein sequence ID" value="MDA3625488.1"/>
    <property type="molecule type" value="Genomic_DNA"/>
</dbReference>
<accession>A0ABT4UVA8</accession>
<dbReference type="SUPFAM" id="SSF46785">
    <property type="entry name" value="Winged helix' DNA-binding domain"/>
    <property type="match status" value="1"/>
</dbReference>
<evidence type="ECO:0000256" key="2">
    <source>
        <dbReference type="ARBA" id="ARBA00023125"/>
    </source>
</evidence>
<dbReference type="PROSITE" id="PS50949">
    <property type="entry name" value="HTH_GNTR"/>
    <property type="match status" value="1"/>
</dbReference>
<dbReference type="CDD" id="cd07377">
    <property type="entry name" value="WHTH_GntR"/>
    <property type="match status" value="1"/>
</dbReference>
<dbReference type="RefSeq" id="WP_270948066.1">
    <property type="nucleotide sequence ID" value="NZ_JAQGLA010000009.1"/>
</dbReference>
<dbReference type="SMART" id="SM00345">
    <property type="entry name" value="HTH_GNTR"/>
    <property type="match status" value="1"/>
</dbReference>
<dbReference type="InterPro" id="IPR000524">
    <property type="entry name" value="Tscrpt_reg_HTH_GntR"/>
</dbReference>
<dbReference type="InterPro" id="IPR036388">
    <property type="entry name" value="WH-like_DNA-bd_sf"/>
</dbReference>
<gene>
    <name evidence="5" type="ORF">OU415_08570</name>
</gene>
<dbReference type="SUPFAM" id="SSF48008">
    <property type="entry name" value="GntR ligand-binding domain-like"/>
    <property type="match status" value="1"/>
</dbReference>
<dbReference type="PANTHER" id="PTHR43537:SF49">
    <property type="entry name" value="TRANSCRIPTIONAL REGULATORY PROTEIN"/>
    <property type="match status" value="1"/>
</dbReference>
<keyword evidence="6" id="KW-1185">Reference proteome</keyword>
<keyword evidence="1" id="KW-0805">Transcription regulation</keyword>
<reference evidence="5 6" key="1">
    <citation type="submission" date="2022-11" db="EMBL/GenBank/DDBJ databases">
        <title>Draft genome sequence of Saccharopolyspora sp. WRP15-2 isolated from rhizosphere soils of wild rice in Thailand.</title>
        <authorList>
            <person name="Duangmal K."/>
            <person name="Kammanee S."/>
            <person name="Muangham S."/>
        </authorList>
    </citation>
    <scope>NUCLEOTIDE SEQUENCE [LARGE SCALE GENOMIC DNA]</scope>
    <source>
        <strain evidence="5 6">WRP15-2</strain>
    </source>
</reference>
<dbReference type="InterPro" id="IPR036390">
    <property type="entry name" value="WH_DNA-bd_sf"/>
</dbReference>
<protein>
    <submittedName>
        <fullName evidence="5">GntR family transcriptional regulator</fullName>
    </submittedName>
</protein>
<dbReference type="Gene3D" id="1.20.120.530">
    <property type="entry name" value="GntR ligand-binding domain-like"/>
    <property type="match status" value="1"/>
</dbReference>
<organism evidence="5 6">
    <name type="scientific">Saccharopolyspora oryzae</name>
    <dbReference type="NCBI Taxonomy" id="2997343"/>
    <lineage>
        <taxon>Bacteria</taxon>
        <taxon>Bacillati</taxon>
        <taxon>Actinomycetota</taxon>
        <taxon>Actinomycetes</taxon>
        <taxon>Pseudonocardiales</taxon>
        <taxon>Pseudonocardiaceae</taxon>
        <taxon>Saccharopolyspora</taxon>
    </lineage>
</organism>
<keyword evidence="3" id="KW-0804">Transcription</keyword>
<feature type="domain" description="HTH gntR-type" evidence="4">
    <location>
        <begin position="15"/>
        <end position="82"/>
    </location>
</feature>
<evidence type="ECO:0000313" key="5">
    <source>
        <dbReference type="EMBL" id="MDA3625488.1"/>
    </source>
</evidence>
<dbReference type="SMART" id="SM00895">
    <property type="entry name" value="FCD"/>
    <property type="match status" value="1"/>
</dbReference>
<comment type="caution">
    <text evidence="5">The sequence shown here is derived from an EMBL/GenBank/DDBJ whole genome shotgun (WGS) entry which is preliminary data.</text>
</comment>
<dbReference type="PRINTS" id="PR00035">
    <property type="entry name" value="HTHGNTR"/>
</dbReference>
<dbReference type="Proteomes" id="UP001210380">
    <property type="component" value="Unassembled WGS sequence"/>
</dbReference>
<name>A0ABT4UVA8_9PSEU</name>
<dbReference type="InterPro" id="IPR008920">
    <property type="entry name" value="TF_FadR/GntR_C"/>
</dbReference>
<evidence type="ECO:0000256" key="3">
    <source>
        <dbReference type="ARBA" id="ARBA00023163"/>
    </source>
</evidence>
<evidence type="ECO:0000256" key="1">
    <source>
        <dbReference type="ARBA" id="ARBA00023015"/>
    </source>
</evidence>
<dbReference type="PANTHER" id="PTHR43537">
    <property type="entry name" value="TRANSCRIPTIONAL REGULATOR, GNTR FAMILY"/>
    <property type="match status" value="1"/>
</dbReference>
<proteinExistence type="predicted"/>
<evidence type="ECO:0000313" key="6">
    <source>
        <dbReference type="Proteomes" id="UP001210380"/>
    </source>
</evidence>
<evidence type="ECO:0000259" key="4">
    <source>
        <dbReference type="PROSITE" id="PS50949"/>
    </source>
</evidence>
<dbReference type="Pfam" id="PF07729">
    <property type="entry name" value="FCD"/>
    <property type="match status" value="1"/>
</dbReference>